<proteinExistence type="predicted"/>
<dbReference type="AlphaFoldDB" id="A0A444UUK2"/>
<dbReference type="PANTHER" id="PTHR46791">
    <property type="entry name" value="EXPRESSED PROTEIN"/>
    <property type="match status" value="1"/>
</dbReference>
<dbReference type="Pfam" id="PF24764">
    <property type="entry name" value="rva_4"/>
    <property type="match status" value="1"/>
</dbReference>
<dbReference type="InterPro" id="IPR036397">
    <property type="entry name" value="RNaseH_sf"/>
</dbReference>
<evidence type="ECO:0000313" key="3">
    <source>
        <dbReference type="Proteomes" id="UP000289886"/>
    </source>
</evidence>
<dbReference type="PANTHER" id="PTHR46791:SF4">
    <property type="match status" value="1"/>
</dbReference>
<dbReference type="SUPFAM" id="SSF53098">
    <property type="entry name" value="Ribonuclease H-like"/>
    <property type="match status" value="1"/>
</dbReference>
<sequence length="194" mass="21994">MKNCKPGHPSLNISVSAIEYYIQSGVTASDISNLMSVSERTIQRRMEENTIKWRIVIHGGIDGFSRLIVYLKDAPNNRASTVLEHFIAAVVQYGLPSRVRSEKGGENVDVAHFMVNSRGENRSSHITGRSVHNQRIERLWRDVFSNVLDLFYQIFYNLESEGLLNPDNEIHFCTALDFPSTNPEAPAFLQRGLE</sequence>
<dbReference type="InterPro" id="IPR058913">
    <property type="entry name" value="Integrase_dom_put"/>
</dbReference>
<comment type="caution">
    <text evidence="2">The sequence shown here is derived from an EMBL/GenBank/DDBJ whole genome shotgun (WGS) entry which is preliminary data.</text>
</comment>
<dbReference type="GO" id="GO:0003676">
    <property type="term" value="F:nucleic acid binding"/>
    <property type="evidence" value="ECO:0007669"/>
    <property type="project" value="InterPro"/>
</dbReference>
<feature type="domain" description="Integrase core" evidence="1">
    <location>
        <begin position="49"/>
        <end position="174"/>
    </location>
</feature>
<evidence type="ECO:0000313" key="2">
    <source>
        <dbReference type="EMBL" id="RXM91841.1"/>
    </source>
</evidence>
<accession>A0A444UUK2</accession>
<dbReference type="Proteomes" id="UP000289886">
    <property type="component" value="Unassembled WGS sequence"/>
</dbReference>
<protein>
    <recommendedName>
        <fullName evidence="1">Integrase core domain-containing protein</fullName>
    </recommendedName>
</protein>
<keyword evidence="3" id="KW-1185">Reference proteome</keyword>
<dbReference type="Gene3D" id="3.30.420.10">
    <property type="entry name" value="Ribonuclease H-like superfamily/Ribonuclease H"/>
    <property type="match status" value="1"/>
</dbReference>
<organism evidence="2 3">
    <name type="scientific">Acipenser ruthenus</name>
    <name type="common">Sterlet sturgeon</name>
    <dbReference type="NCBI Taxonomy" id="7906"/>
    <lineage>
        <taxon>Eukaryota</taxon>
        <taxon>Metazoa</taxon>
        <taxon>Chordata</taxon>
        <taxon>Craniata</taxon>
        <taxon>Vertebrata</taxon>
        <taxon>Euteleostomi</taxon>
        <taxon>Actinopterygii</taxon>
        <taxon>Chondrostei</taxon>
        <taxon>Acipenseriformes</taxon>
        <taxon>Acipenseridae</taxon>
        <taxon>Acipenser</taxon>
    </lineage>
</organism>
<reference evidence="2 3" key="1">
    <citation type="submission" date="2019-01" db="EMBL/GenBank/DDBJ databases">
        <title>Draft Genome and Complete Hox-Cluster Characterization of the Sterlet Sturgeon (Acipenser ruthenus).</title>
        <authorList>
            <person name="Wei Q."/>
        </authorList>
    </citation>
    <scope>NUCLEOTIDE SEQUENCE [LARGE SCALE GENOMIC DNA]</scope>
    <source>
        <strain evidence="2">WHYD16114868_AA</strain>
        <tissue evidence="2">Blood</tissue>
    </source>
</reference>
<dbReference type="EMBL" id="SCEB01007609">
    <property type="protein sequence ID" value="RXM91841.1"/>
    <property type="molecule type" value="Genomic_DNA"/>
</dbReference>
<evidence type="ECO:0000259" key="1">
    <source>
        <dbReference type="Pfam" id="PF24764"/>
    </source>
</evidence>
<gene>
    <name evidence="2" type="ORF">EOD39_20760</name>
</gene>
<name>A0A444UUK2_ACIRT</name>
<dbReference type="InterPro" id="IPR012337">
    <property type="entry name" value="RNaseH-like_sf"/>
</dbReference>